<evidence type="ECO:0000313" key="1">
    <source>
        <dbReference type="EMBL" id="EKA62378.1"/>
    </source>
</evidence>
<proteinExistence type="predicted"/>
<dbReference type="Proteomes" id="UP000004474">
    <property type="component" value="Unassembled WGS sequence"/>
</dbReference>
<dbReference type="STRING" id="1210046.B277_02686"/>
<name>K1ETC2_9MICO</name>
<comment type="caution">
    <text evidence="1">The sequence shown here is derived from an EMBL/GenBank/DDBJ whole genome shotgun (WGS) entry which is preliminary data.</text>
</comment>
<gene>
    <name evidence="1" type="ORF">B277_02686</name>
</gene>
<dbReference type="AlphaFoldDB" id="K1ETC2"/>
<evidence type="ECO:0000313" key="2">
    <source>
        <dbReference type="Proteomes" id="UP000004474"/>
    </source>
</evidence>
<accession>K1ETC2</accession>
<dbReference type="EMBL" id="ALWX01000009">
    <property type="protein sequence ID" value="EKA62378.1"/>
    <property type="molecule type" value="Genomic_DNA"/>
</dbReference>
<sequence>MQRQSNANTPISEPGRTIPKAVRKQLCREVGFRCPIRDCGSPYLTFHHFLPPWREKRHHDPVGMIALCSNHAAKADGGYYPNEYLSKLKEVGPASLPVVGEFDYLTRDLVAVVGSVAFYQVDTIVEIDGEPCVYFNRDQDGFLLLNFKMPSMHGEPRAWMEDNVWTVDPGAAHIECPPRGRYLRVDFENGDGFYISFREARTAEAFREMLPGREAIAEKVNFPVVVALIYERSRNGLIEFGSREISFGVGNAIRGGSITGGNVGISLSGYGGLSRNVARMLASSLDNYNRGRSH</sequence>
<protein>
    <recommendedName>
        <fullName evidence="3">HNH endonuclease</fullName>
    </recommendedName>
</protein>
<dbReference type="eggNOG" id="COG1403">
    <property type="taxonomic scope" value="Bacteria"/>
</dbReference>
<evidence type="ECO:0008006" key="3">
    <source>
        <dbReference type="Google" id="ProtNLM"/>
    </source>
</evidence>
<organism evidence="1 2">
    <name type="scientific">Janibacter hoylei PVAS-1</name>
    <dbReference type="NCBI Taxonomy" id="1210046"/>
    <lineage>
        <taxon>Bacteria</taxon>
        <taxon>Bacillati</taxon>
        <taxon>Actinomycetota</taxon>
        <taxon>Actinomycetes</taxon>
        <taxon>Micrococcales</taxon>
        <taxon>Intrasporangiaceae</taxon>
        <taxon>Janibacter</taxon>
    </lineage>
</organism>
<reference evidence="1 2" key="1">
    <citation type="journal article" date="2012" name="J. Bacteriol.">
        <title>Genome Sequence of Janibacter hoylei MTCC8307, Isolated from the Stratospheric Air.</title>
        <authorList>
            <person name="Pawar S.P."/>
            <person name="Dhotre D.P."/>
            <person name="Shetty S.A."/>
            <person name="Chowdhury S.P."/>
            <person name="Chaudhari B.L."/>
            <person name="Shouche Y.S."/>
        </authorList>
    </citation>
    <scope>NUCLEOTIDE SEQUENCE [LARGE SCALE GENOMIC DNA]</scope>
    <source>
        <strain evidence="1 2">PVAS-1</strain>
    </source>
</reference>